<comment type="caution">
    <text evidence="1">The sequence shown here is derived from an EMBL/GenBank/DDBJ whole genome shotgun (WGS) entry which is preliminary data.</text>
</comment>
<sequence length="174" mass="20352">MIKENISFLTCAGCIETRESSFYKSPFNFSEEDKLILNDKDQRAELFNAVEGLSLPIFIIEHDPYKATNQVDKFARMDSYILKLAVLIYSVRLKINELGDSERFLWTGSEEAFSFLSKMDHDGVIDCLIKREISIRPVCELCDILNGRWQMQNGDGHRLMSRYLQLRYKHWRVA</sequence>
<proteinExistence type="predicted"/>
<reference evidence="1 2" key="1">
    <citation type="submission" date="2021-03" db="EMBL/GenBank/DDBJ databases">
        <authorList>
            <person name="Stanton E."/>
        </authorList>
    </citation>
    <scope>NUCLEOTIDE SEQUENCE [LARGE SCALE GENOMIC DNA]</scope>
    <source>
        <strain evidence="1 2">2020EL-00037</strain>
    </source>
</reference>
<evidence type="ECO:0000313" key="1">
    <source>
        <dbReference type="EMBL" id="MBQ0600794.1"/>
    </source>
</evidence>
<dbReference type="RefSeq" id="WP_210846202.1">
    <property type="nucleotide sequence ID" value="NZ_JAGKON010000013.1"/>
</dbReference>
<gene>
    <name evidence="1" type="ORF">J7S78_13435</name>
</gene>
<evidence type="ECO:0000313" key="2">
    <source>
        <dbReference type="Proteomes" id="UP000673434"/>
    </source>
</evidence>
<name>A0AAP2FLL5_KLEOX</name>
<dbReference type="AlphaFoldDB" id="A0AAP2FLL5"/>
<organism evidence="1 2">
    <name type="scientific">Klebsiella oxytoca</name>
    <dbReference type="NCBI Taxonomy" id="571"/>
    <lineage>
        <taxon>Bacteria</taxon>
        <taxon>Pseudomonadati</taxon>
        <taxon>Pseudomonadota</taxon>
        <taxon>Gammaproteobacteria</taxon>
        <taxon>Enterobacterales</taxon>
        <taxon>Enterobacteriaceae</taxon>
        <taxon>Klebsiella/Raoultella group</taxon>
        <taxon>Klebsiella</taxon>
    </lineage>
</organism>
<protein>
    <submittedName>
        <fullName evidence="1">Uncharacterized protein</fullName>
    </submittedName>
</protein>
<dbReference type="Proteomes" id="UP000673434">
    <property type="component" value="Unassembled WGS sequence"/>
</dbReference>
<dbReference type="EMBL" id="JAGKON010000013">
    <property type="protein sequence ID" value="MBQ0600794.1"/>
    <property type="molecule type" value="Genomic_DNA"/>
</dbReference>
<accession>A0AAP2FLL5</accession>
<keyword evidence="2" id="KW-1185">Reference proteome</keyword>